<dbReference type="Pfam" id="PF13516">
    <property type="entry name" value="LRR_6"/>
    <property type="match status" value="12"/>
</dbReference>
<dbReference type="SUPFAM" id="SSF52047">
    <property type="entry name" value="RNI-like"/>
    <property type="match status" value="3"/>
</dbReference>
<dbReference type="OMA" id="HSMDHPE"/>
<dbReference type="InterPro" id="IPR001611">
    <property type="entry name" value="Leu-rich_rpt"/>
</dbReference>
<dbReference type="SMART" id="SM00368">
    <property type="entry name" value="LRR_RI"/>
    <property type="match status" value="21"/>
</dbReference>
<keyword evidence="3" id="KW-0433">Leucine-rich repeat</keyword>
<dbReference type="PANTHER" id="PTHR24106">
    <property type="entry name" value="NACHT, LRR AND CARD DOMAINS-CONTAINING"/>
    <property type="match status" value="1"/>
</dbReference>
<dbReference type="SUPFAM" id="SSF52540">
    <property type="entry name" value="P-loop containing nucleoside triphosphate hydrolases"/>
    <property type="match status" value="1"/>
</dbReference>
<dbReference type="GO" id="GO:0005737">
    <property type="term" value="C:cytoplasm"/>
    <property type="evidence" value="ECO:0007669"/>
    <property type="project" value="UniProtKB-SubCell"/>
</dbReference>
<name>A0A3B4CSU3_PYGNA</name>
<reference evidence="8 9" key="1">
    <citation type="submission" date="2020-10" db="EMBL/GenBank/DDBJ databases">
        <title>Pygocentrus nattereri (red-bellied piranha) genome, fPygNat1, primary haplotype.</title>
        <authorList>
            <person name="Myers G."/>
            <person name="Meyer A."/>
            <person name="Karagic N."/>
            <person name="Pippel M."/>
            <person name="Winkler S."/>
            <person name="Tracey A."/>
            <person name="Wood J."/>
            <person name="Formenti G."/>
            <person name="Howe K."/>
            <person name="Fedrigo O."/>
            <person name="Jarvis E.D."/>
        </authorList>
    </citation>
    <scope>NUCLEOTIDE SEQUENCE [LARGE SCALE GENOMIC DNA]</scope>
</reference>
<dbReference type="FunFam" id="3.40.50.300:FF:001524">
    <property type="entry name" value="Si:dkey-126g1.7"/>
    <property type="match status" value="1"/>
</dbReference>
<evidence type="ECO:0000256" key="4">
    <source>
        <dbReference type="ARBA" id="ARBA00022737"/>
    </source>
</evidence>
<dbReference type="SMART" id="SM01288">
    <property type="entry name" value="FISNA"/>
    <property type="match status" value="1"/>
</dbReference>
<comment type="subcellular location">
    <subcellularLocation>
        <location evidence="1">Cytoplasm</location>
    </subcellularLocation>
</comment>
<keyword evidence="4" id="KW-0677">Repeat</keyword>
<keyword evidence="9" id="KW-1185">Reference proteome</keyword>
<evidence type="ECO:0000313" key="9">
    <source>
        <dbReference type="Proteomes" id="UP001501920"/>
    </source>
</evidence>
<evidence type="ECO:0000256" key="6">
    <source>
        <dbReference type="ARBA" id="ARBA00022840"/>
    </source>
</evidence>
<reference evidence="8" key="2">
    <citation type="submission" date="2025-08" db="UniProtKB">
        <authorList>
            <consortium name="Ensembl"/>
        </authorList>
    </citation>
    <scope>IDENTIFICATION</scope>
</reference>
<dbReference type="Pfam" id="PF17776">
    <property type="entry name" value="NLRC4_HD2"/>
    <property type="match status" value="1"/>
</dbReference>
<dbReference type="InterPro" id="IPR027417">
    <property type="entry name" value="P-loop_NTPase"/>
</dbReference>
<dbReference type="PROSITE" id="PS50837">
    <property type="entry name" value="NACHT"/>
    <property type="match status" value="1"/>
</dbReference>
<dbReference type="GeneTree" id="ENSGT01150000286927"/>
<keyword evidence="5" id="KW-0547">Nucleotide-binding</keyword>
<dbReference type="Pfam" id="PF14484">
    <property type="entry name" value="FISNA"/>
    <property type="match status" value="1"/>
</dbReference>
<accession>A0A3B4CSU3</accession>
<dbReference type="GO" id="GO:0005524">
    <property type="term" value="F:ATP binding"/>
    <property type="evidence" value="ECO:0007669"/>
    <property type="project" value="UniProtKB-KW"/>
</dbReference>
<dbReference type="InterPro" id="IPR051261">
    <property type="entry name" value="NLR"/>
</dbReference>
<feature type="domain" description="NACHT" evidence="7">
    <location>
        <begin position="158"/>
        <end position="292"/>
    </location>
</feature>
<dbReference type="Gene3D" id="3.40.50.300">
    <property type="entry name" value="P-loop containing nucleotide triphosphate hydrolases"/>
    <property type="match status" value="1"/>
</dbReference>
<reference evidence="8" key="3">
    <citation type="submission" date="2025-09" db="UniProtKB">
        <authorList>
            <consortium name="Ensembl"/>
        </authorList>
    </citation>
    <scope>IDENTIFICATION</scope>
</reference>
<dbReference type="InterPro" id="IPR029495">
    <property type="entry name" value="NACHT-assoc"/>
</dbReference>
<keyword evidence="6" id="KW-0067">ATP-binding</keyword>
<dbReference type="FunFam" id="3.80.10.10:FF:000100">
    <property type="entry name" value="Si:dkey-11n14.1"/>
    <property type="match status" value="1"/>
</dbReference>
<dbReference type="AlphaFoldDB" id="A0A3B4CSU3"/>
<dbReference type="STRING" id="42514.ENSPNAP00000013604"/>
<proteinExistence type="predicted"/>
<evidence type="ECO:0000259" key="7">
    <source>
        <dbReference type="PROSITE" id="PS50837"/>
    </source>
</evidence>
<dbReference type="InterPro" id="IPR032675">
    <property type="entry name" value="LRR_dom_sf"/>
</dbReference>
<evidence type="ECO:0000313" key="8">
    <source>
        <dbReference type="Ensembl" id="ENSPNAP00000013604.2"/>
    </source>
</evidence>
<keyword evidence="2" id="KW-0963">Cytoplasm</keyword>
<evidence type="ECO:0000256" key="5">
    <source>
        <dbReference type="ARBA" id="ARBA00022741"/>
    </source>
</evidence>
<dbReference type="InterPro" id="IPR041075">
    <property type="entry name" value="NOD1/2_WH"/>
</dbReference>
<organism evidence="8 9">
    <name type="scientific">Pygocentrus nattereri</name>
    <name type="common">Red-bellied piranha</name>
    <dbReference type="NCBI Taxonomy" id="42514"/>
    <lineage>
        <taxon>Eukaryota</taxon>
        <taxon>Metazoa</taxon>
        <taxon>Chordata</taxon>
        <taxon>Craniata</taxon>
        <taxon>Vertebrata</taxon>
        <taxon>Euteleostomi</taxon>
        <taxon>Actinopterygii</taxon>
        <taxon>Neopterygii</taxon>
        <taxon>Teleostei</taxon>
        <taxon>Ostariophysi</taxon>
        <taxon>Characiformes</taxon>
        <taxon>Characoidei</taxon>
        <taxon>Pygocentrus</taxon>
    </lineage>
</organism>
<dbReference type="InterPro" id="IPR041267">
    <property type="entry name" value="NLRP_HD2"/>
</dbReference>
<dbReference type="FunFam" id="3.80.10.10:FF:000947">
    <property type="entry name" value="Si:dkey-286j17.4"/>
    <property type="match status" value="1"/>
</dbReference>
<evidence type="ECO:0000256" key="2">
    <source>
        <dbReference type="ARBA" id="ARBA00022490"/>
    </source>
</evidence>
<dbReference type="Pfam" id="PF17779">
    <property type="entry name" value="WHD_NOD2"/>
    <property type="match status" value="1"/>
</dbReference>
<dbReference type="Proteomes" id="UP001501920">
    <property type="component" value="Chromosome 9"/>
</dbReference>
<evidence type="ECO:0000256" key="1">
    <source>
        <dbReference type="ARBA" id="ARBA00004496"/>
    </source>
</evidence>
<evidence type="ECO:0000256" key="3">
    <source>
        <dbReference type="ARBA" id="ARBA00022614"/>
    </source>
</evidence>
<dbReference type="Gene3D" id="3.80.10.10">
    <property type="entry name" value="Ribonuclease Inhibitor"/>
    <property type="match status" value="4"/>
</dbReference>
<protein>
    <recommendedName>
        <fullName evidence="7">NACHT domain-containing protein</fullName>
    </recommendedName>
</protein>
<dbReference type="PROSITE" id="PS51450">
    <property type="entry name" value="LRR"/>
    <property type="match status" value="2"/>
</dbReference>
<dbReference type="InterPro" id="IPR007111">
    <property type="entry name" value="NACHT_NTPase"/>
</dbReference>
<dbReference type="Pfam" id="PF05729">
    <property type="entry name" value="NACHT"/>
    <property type="match status" value="1"/>
</dbReference>
<sequence length="1388" mass="155746">MESYSPAHSTSIENLITAQTGGNVCAPVIDRNTIQGSLTIITNIHGAQEASTCSSSTVQDVNSALTEELITACKQHHKSKLKKKYSNFTERLSYHGISTPLNEIYTEIYITEGGSGEVNNEHEVRQIETTSRRKTTQERPIKCNDIFKRLPGQDKPIRTVLTRGIAGIGKTVSVQKFILDWAEGKANQDITFIFPLTFRKLNLIKERKLSLLQLLHLFFPTTKEFPLIDSDAYKILLIFDGLDECQLPLHFQDNEIVSDVTESTSVDVLLTNLINENLIPSALLWITSRPAAANQIPPEWVDQVTEVRGFSDPQKEEYFRKRIRDRSHAEKIITHIKSSRSLYIMCHIPVFCWISAIVLERMWNENENIPTTLTQMFIYFLNFQIKHKAKKYHKRCNTDLTREKILALGKLAFQQLERGNLIFYEDDLRECGIDVNEASVYSGVCTQIFREEFELHLGKVFSFVHLSVQEFLAALFAFLSFISDDRNVLLEQATGYLDFGRLVRRSQISDFLNYAVDKALRCENGHLDLFLRFLLGLSLESNQILLRGLLPQTASDSHSKDETVKYIKEKIRENDSPEKSINLFHCLNELNEHSLVQEVQMYLNRRGSGRLSGAKLSPAQWSALVFVLLNSEEELDEFDLNKYDKSDECLLRLLPVVKASRKAMLCECNLTEKSCSALAEALSSNSSVLRKLNLSNNKLKDTGVELLSAGLGNPHCKLETLRLQRCRIREEGCAALAKALKSNPSHLRELELSYNYLGDLGVKELSALLEDPHCKLEKLQLSDCNITEEGSVVLIQALKSNPSHLRELNLSDNAVGDSGAKELSDLLKDPDSKLKKLELCYCNLKEKNCTLLASAIRSNLIELDLSNNELQDSGVKLLSDALKNPQCKIEMLGLEVCSITEEGCVALATALKSNPSHLKELNLNYNKPGDSGVKELCGLLKDPHCKLEKLQLDICCITEEGCVALIKALKSNPLSHLRELNLNYNKLGDSGVKELFYFLGHPYCKLEKLLLNGCNLTQKGCAALVSALSLNSSTLRELDLSNNKLQDSGVQLLSTGLENPQCKMEILRLVNCNITEKGFYSLLKALKSNPIHLRQLDLNHNEIRESGMTLLSDLLKDPHCYLEKLLDKDCESQASPPEQLRDLNQCYKKTEAAGEKMNSDLLEDLNCKLRKQFCVPSNSRELNLNFKKVRDSGMNLLSGHLEDPKCKVEKLLLRWCSLSGESCAILASVLSTNSSCLRELDLSNNRLQDSGVQLLCVGLENPQCLLEILSMSGCNLTEKCCAILASVLSSDSSRLRELNLSNNKLQDSGVKLICAGLENPQCKLMTLKLKYCSITEEGCSDLFQALKSNSSSQLRELNLSLNKTGESGVKLLSFLVENPHYKLAKLDI</sequence>
<dbReference type="Ensembl" id="ENSPNAT00000021259.2">
    <property type="protein sequence ID" value="ENSPNAP00000013604.2"/>
    <property type="gene ID" value="ENSPNAG00000019501.2"/>
</dbReference>